<dbReference type="Proteomes" id="UP000316621">
    <property type="component" value="Chromosome 2"/>
</dbReference>
<dbReference type="EMBL" id="CM010716">
    <property type="protein sequence ID" value="RZC51528.1"/>
    <property type="molecule type" value="Genomic_DNA"/>
</dbReference>
<gene>
    <name evidence="1" type="ORF">C5167_019951</name>
</gene>
<dbReference type="Gramene" id="RZC51528">
    <property type="protein sequence ID" value="RZC51528"/>
    <property type="gene ID" value="C5167_019951"/>
</dbReference>
<reference evidence="1 2" key="1">
    <citation type="journal article" date="2018" name="Science">
        <title>The opium poppy genome and morphinan production.</title>
        <authorList>
            <person name="Guo L."/>
            <person name="Winzer T."/>
            <person name="Yang X."/>
            <person name="Li Y."/>
            <person name="Ning Z."/>
            <person name="He Z."/>
            <person name="Teodor R."/>
            <person name="Lu Y."/>
            <person name="Bowser T.A."/>
            <person name="Graham I.A."/>
            <person name="Ye K."/>
        </authorList>
    </citation>
    <scope>NUCLEOTIDE SEQUENCE [LARGE SCALE GENOMIC DNA]</scope>
    <source>
        <strain evidence="2">cv. HN1</strain>
        <tissue evidence="1">Leaves</tissue>
    </source>
</reference>
<name>A0A4Y7IVK0_PAPSO</name>
<accession>A0A4Y7IVK0</accession>
<evidence type="ECO:0000313" key="1">
    <source>
        <dbReference type="EMBL" id="RZC51528.1"/>
    </source>
</evidence>
<sequence length="56" mass="6201">MYVRLNRLLAFGLVTAGVVSITEVAPIRTHLIKLLKLSLSILSLFTHKIKLQGLSL</sequence>
<organism evidence="1 2">
    <name type="scientific">Papaver somniferum</name>
    <name type="common">Opium poppy</name>
    <dbReference type="NCBI Taxonomy" id="3469"/>
    <lineage>
        <taxon>Eukaryota</taxon>
        <taxon>Viridiplantae</taxon>
        <taxon>Streptophyta</taxon>
        <taxon>Embryophyta</taxon>
        <taxon>Tracheophyta</taxon>
        <taxon>Spermatophyta</taxon>
        <taxon>Magnoliopsida</taxon>
        <taxon>Ranunculales</taxon>
        <taxon>Papaveraceae</taxon>
        <taxon>Papaveroideae</taxon>
        <taxon>Papaver</taxon>
    </lineage>
</organism>
<evidence type="ECO:0000313" key="2">
    <source>
        <dbReference type="Proteomes" id="UP000316621"/>
    </source>
</evidence>
<protein>
    <submittedName>
        <fullName evidence="1">Uncharacterized protein</fullName>
    </submittedName>
</protein>
<dbReference type="AlphaFoldDB" id="A0A4Y7IVK0"/>
<keyword evidence="2" id="KW-1185">Reference proteome</keyword>
<proteinExistence type="predicted"/>